<dbReference type="InterPro" id="IPR032816">
    <property type="entry name" value="VTT_dom"/>
</dbReference>
<dbReference type="PANTHER" id="PTHR12677:SF59">
    <property type="entry name" value="GOLGI APPARATUS MEMBRANE PROTEIN TVP38-RELATED"/>
    <property type="match status" value="1"/>
</dbReference>
<accession>A0A8J6N1H3</accession>
<organism evidence="8 9">
    <name type="scientific">Candidatus Desulfacyla euxinica</name>
    <dbReference type="NCBI Taxonomy" id="2841693"/>
    <lineage>
        <taxon>Bacteria</taxon>
        <taxon>Deltaproteobacteria</taxon>
        <taxon>Candidatus Desulfacyla</taxon>
    </lineage>
</organism>
<keyword evidence="3 6" id="KW-0812">Transmembrane</keyword>
<dbReference type="GO" id="GO:0005886">
    <property type="term" value="C:plasma membrane"/>
    <property type="evidence" value="ECO:0007669"/>
    <property type="project" value="UniProtKB-SubCell"/>
</dbReference>
<gene>
    <name evidence="8" type="ORF">H8E19_10275</name>
</gene>
<name>A0A8J6N1H3_9DELT</name>
<feature type="transmembrane region" description="Helical" evidence="6">
    <location>
        <begin position="88"/>
        <end position="110"/>
    </location>
</feature>
<feature type="domain" description="VTT" evidence="7">
    <location>
        <begin position="74"/>
        <end position="187"/>
    </location>
</feature>
<feature type="transmembrane region" description="Helical" evidence="6">
    <location>
        <begin position="203"/>
        <end position="225"/>
    </location>
</feature>
<dbReference type="Pfam" id="PF09335">
    <property type="entry name" value="VTT_dom"/>
    <property type="match status" value="1"/>
</dbReference>
<evidence type="ECO:0000256" key="6">
    <source>
        <dbReference type="RuleBase" id="RU366058"/>
    </source>
</evidence>
<reference evidence="8 9" key="1">
    <citation type="submission" date="2020-08" db="EMBL/GenBank/DDBJ databases">
        <title>Bridging the membrane lipid divide: bacteria of the FCB group superphylum have the potential to synthesize archaeal ether lipids.</title>
        <authorList>
            <person name="Villanueva L."/>
            <person name="Von Meijenfeldt F.A.B."/>
            <person name="Westbye A.B."/>
            <person name="Yadav S."/>
            <person name="Hopmans E.C."/>
            <person name="Dutilh B.E."/>
            <person name="Sinninghe Damste J.S."/>
        </authorList>
    </citation>
    <scope>NUCLEOTIDE SEQUENCE [LARGE SCALE GENOMIC DNA]</scope>
    <source>
        <strain evidence="8">NIOZ-UU27</strain>
    </source>
</reference>
<evidence type="ECO:0000256" key="1">
    <source>
        <dbReference type="ARBA" id="ARBA00004651"/>
    </source>
</evidence>
<comment type="subcellular location">
    <subcellularLocation>
        <location evidence="1 6">Cell membrane</location>
        <topology evidence="1 6">Multi-pass membrane protein</topology>
    </subcellularLocation>
</comment>
<evidence type="ECO:0000313" key="9">
    <source>
        <dbReference type="Proteomes" id="UP000650524"/>
    </source>
</evidence>
<evidence type="ECO:0000256" key="2">
    <source>
        <dbReference type="ARBA" id="ARBA00022475"/>
    </source>
</evidence>
<protein>
    <recommendedName>
        <fullName evidence="6">TVP38/TMEM64 family membrane protein</fullName>
    </recommendedName>
</protein>
<evidence type="ECO:0000256" key="3">
    <source>
        <dbReference type="ARBA" id="ARBA00022692"/>
    </source>
</evidence>
<feature type="transmembrane region" description="Helical" evidence="6">
    <location>
        <begin position="56"/>
        <end position="82"/>
    </location>
</feature>
<keyword evidence="5 6" id="KW-0472">Membrane</keyword>
<dbReference type="InterPro" id="IPR015414">
    <property type="entry name" value="TMEM64"/>
</dbReference>
<comment type="caution">
    <text evidence="8">The sequence shown here is derived from an EMBL/GenBank/DDBJ whole genome shotgun (WGS) entry which is preliminary data.</text>
</comment>
<feature type="transmembrane region" description="Helical" evidence="6">
    <location>
        <begin position="169"/>
        <end position="191"/>
    </location>
</feature>
<dbReference type="EMBL" id="JACNJD010000235">
    <property type="protein sequence ID" value="MBC8177779.1"/>
    <property type="molecule type" value="Genomic_DNA"/>
</dbReference>
<evidence type="ECO:0000259" key="7">
    <source>
        <dbReference type="Pfam" id="PF09335"/>
    </source>
</evidence>
<proteinExistence type="inferred from homology"/>
<keyword evidence="2 6" id="KW-1003">Cell membrane</keyword>
<sequence length="235" mass="25808">MEKTSNQKEKITRGALGKFLLLVIFLVGAVCLLRLTPIKDFVTPESLSRVLDAAGLWAPVVFILLETVAISLFVPASIPIILGAGLFGAGWGFFCGWLGALGGASVAFFVGRTLGRGFVASIIGDRLKKYDDGIERNGFTAVLYLRLLNSPFTPMNYGLSLTKVHFWDYFFGTGLGVMVSIFVITFLSGTLKEVWVSGNWENLLAFEVIFAVILFVFSCFIPMILKRVKRESNSN</sequence>
<evidence type="ECO:0000256" key="4">
    <source>
        <dbReference type="ARBA" id="ARBA00022989"/>
    </source>
</evidence>
<feature type="transmembrane region" description="Helical" evidence="6">
    <location>
        <begin position="15"/>
        <end position="35"/>
    </location>
</feature>
<comment type="similarity">
    <text evidence="6">Belongs to the TVP38/TMEM64 family.</text>
</comment>
<dbReference type="Proteomes" id="UP000650524">
    <property type="component" value="Unassembled WGS sequence"/>
</dbReference>
<keyword evidence="4 6" id="KW-1133">Transmembrane helix</keyword>
<evidence type="ECO:0000313" key="8">
    <source>
        <dbReference type="EMBL" id="MBC8177779.1"/>
    </source>
</evidence>
<dbReference type="Gene3D" id="1.10.1760.20">
    <property type="match status" value="1"/>
</dbReference>
<dbReference type="AlphaFoldDB" id="A0A8J6N1H3"/>
<evidence type="ECO:0000256" key="5">
    <source>
        <dbReference type="ARBA" id="ARBA00023136"/>
    </source>
</evidence>
<dbReference type="PANTHER" id="PTHR12677">
    <property type="entry name" value="GOLGI APPARATUS MEMBRANE PROTEIN TVP38-RELATED"/>
    <property type="match status" value="1"/>
</dbReference>